<comment type="caution">
    <text evidence="9">The sequence shown here is derived from an EMBL/GenBank/DDBJ whole genome shotgun (WGS) entry which is preliminary data.</text>
</comment>
<name>A0ABP0N9G6_9DINO</name>
<comment type="cofactor">
    <cofactor evidence="1">
        <name>Zn(2+)</name>
        <dbReference type="ChEBI" id="CHEBI:29105"/>
    </cofactor>
</comment>
<organism evidence="9 10">
    <name type="scientific">Durusdinium trenchii</name>
    <dbReference type="NCBI Taxonomy" id="1381693"/>
    <lineage>
        <taxon>Eukaryota</taxon>
        <taxon>Sar</taxon>
        <taxon>Alveolata</taxon>
        <taxon>Dinophyceae</taxon>
        <taxon>Suessiales</taxon>
        <taxon>Symbiodiniaceae</taxon>
        <taxon>Durusdinium</taxon>
    </lineage>
</organism>
<sequence>MARWLALALGVFGSPHEEFQMRQVIHRSHQDYGTQTHARRLQEQTCEQVHAASTWENIRIGYELLDVESVSANKIDLVQNTLMARAVAYWSFALQVRRAQAPLKMDRLGAGCFKYEFDTEYRCQSLNTPTCGGVSVPDKYLKFSRACQQSCVPSFACSGNCISGNSCACDVDLWQSSGSSGYCCSLSPGNDCPDGCSVETAEKVGSGTTGGFVCEAQCSEAPEGAGAENEDLHIFVTIQDSTECQNSDVLLAFATSCGVDQCDRPIFGTINFCPQKLENGVDMLVSTAVHELAHVLVFSNVHFRNFRYSNGTPMIPRAADDDSNFQNEITYTCSSTGYEWGASPGNYKYVDMSPNIVNAFSERGYSCQCPIGTSSITAGCFYPSPPYLQVPSCVVRMTTPTVLAEARSFFDCPTLDGAELENQEGNGCSIIGSHWEQRVFAGEIMSPVSTERLVETYVSRVSLAVFQDSGWYKPNMSAADPVVKGVHWGYQQGCSFATAKCVDNDVPVNSRLFCTDSTSITCSLDRKSVQNCEISGSYTTLPSVLSYTTGNNLGLAPEMDYCPHFAVTLSNRVCTSSGSSTVPYTNVNFMREVFSNNSRCFMSTLHADAPADGGGVYTAPNEFTAARPVCYEVECASDGASYTLKVTNLLTDPISVMSIGTCVSATQTLTMQSGGGSVSCVEPAEVCSDLSPRHVRGDPRGTSGGGVSTSAASTTVTTSVNGASTTSTSSVSGSTSSAPGG</sequence>
<dbReference type="Gene3D" id="2.10.55.10">
    <property type="entry name" value="Leishmanolysin domain 3"/>
    <property type="match status" value="1"/>
</dbReference>
<keyword evidence="3" id="KW-0645">Protease</keyword>
<keyword evidence="4" id="KW-0479">Metal-binding</keyword>
<keyword evidence="6" id="KW-0862">Zinc</keyword>
<evidence type="ECO:0000256" key="6">
    <source>
        <dbReference type="ARBA" id="ARBA00022833"/>
    </source>
</evidence>
<feature type="region of interest" description="Disordered" evidence="8">
    <location>
        <begin position="690"/>
        <end position="741"/>
    </location>
</feature>
<accession>A0ABP0N9G6</accession>
<proteinExistence type="inferred from homology"/>
<dbReference type="SUPFAM" id="SSF55486">
    <property type="entry name" value="Metalloproteases ('zincins'), catalytic domain"/>
    <property type="match status" value="1"/>
</dbReference>
<evidence type="ECO:0000256" key="1">
    <source>
        <dbReference type="ARBA" id="ARBA00001947"/>
    </source>
</evidence>
<evidence type="ECO:0000256" key="5">
    <source>
        <dbReference type="ARBA" id="ARBA00022801"/>
    </source>
</evidence>
<evidence type="ECO:0000313" key="10">
    <source>
        <dbReference type="Proteomes" id="UP001642464"/>
    </source>
</evidence>
<comment type="similarity">
    <text evidence="2">Belongs to the peptidase M8 family.</text>
</comment>
<gene>
    <name evidence="9" type="ORF">SCF082_LOCUS31843</name>
</gene>
<evidence type="ECO:0000313" key="9">
    <source>
        <dbReference type="EMBL" id="CAK9060448.1"/>
    </source>
</evidence>
<dbReference type="PANTHER" id="PTHR10942">
    <property type="entry name" value="LEISHMANOLYSIN-LIKE PEPTIDASE"/>
    <property type="match status" value="1"/>
</dbReference>
<dbReference type="Proteomes" id="UP001642464">
    <property type="component" value="Unassembled WGS sequence"/>
</dbReference>
<protein>
    <submittedName>
        <fullName evidence="9">Leishmanolysin-like peptidase</fullName>
    </submittedName>
</protein>
<dbReference type="InterPro" id="IPR001577">
    <property type="entry name" value="Peptidase_M8"/>
</dbReference>
<feature type="compositionally biased region" description="Low complexity" evidence="8">
    <location>
        <begin position="708"/>
        <end position="741"/>
    </location>
</feature>
<dbReference type="Pfam" id="PF01457">
    <property type="entry name" value="Peptidase_M8"/>
    <property type="match status" value="2"/>
</dbReference>
<reference evidence="9 10" key="1">
    <citation type="submission" date="2024-02" db="EMBL/GenBank/DDBJ databases">
        <authorList>
            <person name="Chen Y."/>
            <person name="Shah S."/>
            <person name="Dougan E. K."/>
            <person name="Thang M."/>
            <person name="Chan C."/>
        </authorList>
    </citation>
    <scope>NUCLEOTIDE SEQUENCE [LARGE SCALE GENOMIC DNA]</scope>
</reference>
<dbReference type="Gene3D" id="3.90.132.10">
    <property type="entry name" value="Leishmanolysin , domain 2"/>
    <property type="match status" value="1"/>
</dbReference>
<keyword evidence="5" id="KW-0378">Hydrolase</keyword>
<evidence type="ECO:0000256" key="4">
    <source>
        <dbReference type="ARBA" id="ARBA00022723"/>
    </source>
</evidence>
<feature type="non-terminal residue" evidence="9">
    <location>
        <position position="741"/>
    </location>
</feature>
<keyword evidence="10" id="KW-1185">Reference proteome</keyword>
<evidence type="ECO:0000256" key="2">
    <source>
        <dbReference type="ARBA" id="ARBA00005860"/>
    </source>
</evidence>
<evidence type="ECO:0000256" key="7">
    <source>
        <dbReference type="ARBA" id="ARBA00023049"/>
    </source>
</evidence>
<evidence type="ECO:0000256" key="3">
    <source>
        <dbReference type="ARBA" id="ARBA00022670"/>
    </source>
</evidence>
<dbReference type="EMBL" id="CAXAMM010027225">
    <property type="protein sequence ID" value="CAK9060448.1"/>
    <property type="molecule type" value="Genomic_DNA"/>
</dbReference>
<dbReference type="Gene3D" id="3.10.170.20">
    <property type="match status" value="1"/>
</dbReference>
<dbReference type="PANTHER" id="PTHR10942:SF0">
    <property type="entry name" value="LEISHMANOLYSIN-LIKE PEPTIDASE"/>
    <property type="match status" value="1"/>
</dbReference>
<keyword evidence="7" id="KW-0482">Metalloprotease</keyword>
<evidence type="ECO:0000256" key="8">
    <source>
        <dbReference type="SAM" id="MobiDB-lite"/>
    </source>
</evidence>